<protein>
    <submittedName>
        <fullName evidence="12">Zinc finger protein constans-like 12</fullName>
    </submittedName>
</protein>
<dbReference type="Gramene" id="rna-CFP56_29068">
    <property type="protein sequence ID" value="cds-POE71239.1"/>
    <property type="gene ID" value="gene-CFP56_29068"/>
</dbReference>
<feature type="domain" description="CCT" evidence="11">
    <location>
        <begin position="367"/>
        <end position="409"/>
    </location>
</feature>
<evidence type="ECO:0000256" key="7">
    <source>
        <dbReference type="ARBA" id="ARBA00023242"/>
    </source>
</evidence>
<comment type="similarity">
    <text evidence="2">Belongs to the CONSTANS family.</text>
</comment>
<dbReference type="PANTHER" id="PTHR31717">
    <property type="entry name" value="ZINC FINGER PROTEIN CONSTANS-LIKE 10"/>
    <property type="match status" value="1"/>
</dbReference>
<reference evidence="12 13" key="1">
    <citation type="journal article" date="2018" name="Sci. Data">
        <title>The draft genome sequence of cork oak.</title>
        <authorList>
            <person name="Ramos A.M."/>
            <person name="Usie A."/>
            <person name="Barbosa P."/>
            <person name="Barros P.M."/>
            <person name="Capote T."/>
            <person name="Chaves I."/>
            <person name="Simoes F."/>
            <person name="Abreu I."/>
            <person name="Carrasquinho I."/>
            <person name="Faro C."/>
            <person name="Guimaraes J.B."/>
            <person name="Mendonca D."/>
            <person name="Nobrega F."/>
            <person name="Rodrigues L."/>
            <person name="Saibo N.J.M."/>
            <person name="Varela M.C."/>
            <person name="Egas C."/>
            <person name="Matos J."/>
            <person name="Miguel C.M."/>
            <person name="Oliveira M.M."/>
            <person name="Ricardo C.P."/>
            <person name="Goncalves S."/>
        </authorList>
    </citation>
    <scope>NUCLEOTIDE SEQUENCE [LARGE SCALE GENOMIC DNA]</scope>
    <source>
        <strain evidence="13">cv. HL8</strain>
    </source>
</reference>
<keyword evidence="13" id="KW-1185">Reference proteome</keyword>
<evidence type="ECO:0000256" key="3">
    <source>
        <dbReference type="ARBA" id="ARBA00022723"/>
    </source>
</evidence>
<dbReference type="GO" id="GO:0008270">
    <property type="term" value="F:zinc ion binding"/>
    <property type="evidence" value="ECO:0007669"/>
    <property type="project" value="UniProtKB-KW"/>
</dbReference>
<evidence type="ECO:0000256" key="2">
    <source>
        <dbReference type="ARBA" id="ARBA00010024"/>
    </source>
</evidence>
<keyword evidence="5 8" id="KW-0863">Zinc-finger</keyword>
<dbReference type="InterPro" id="IPR000315">
    <property type="entry name" value="Znf_B-box"/>
</dbReference>
<proteinExistence type="inferred from homology"/>
<dbReference type="SMART" id="SM00336">
    <property type="entry name" value="BBOX"/>
    <property type="match status" value="1"/>
</dbReference>
<name>A0AAW0L9J5_QUESU</name>
<feature type="domain" description="B box-type" evidence="10">
    <location>
        <begin position="43"/>
        <end position="88"/>
    </location>
</feature>
<dbReference type="PROSITE" id="PS51017">
    <property type="entry name" value="CCT"/>
    <property type="match status" value="1"/>
</dbReference>
<evidence type="ECO:0000256" key="8">
    <source>
        <dbReference type="PROSITE-ProRule" id="PRU00024"/>
    </source>
</evidence>
<sequence>MEPLCEFCGVLRAVVYCKSDLARLCLHCDGCVHSANSLSRRHMRSLLCDKCNSQPAIVRCMDDKMSLCQGCDWNGNECSRLGHRRQSLNCYTGCPSLTELSRIWSSLLDSSSSSNFNSGWEYMTTQPMSENCINNCLEQRDNEGSLELVATKPNEIEPCSKFESWTGLSSLIPTNPNYMPYCRDQAPFFSEESNLPKESLNFKDLVDTDDLCEGLNIDDVSLKNGEIFGCPPGSTRYQFEDGGMECLSMEKNLSVTESNGPIESALEASSSGQQDCMGFQSSHVGGSASMMPVSGSPNCLLLNPTHTRNINLGFPTGQVHSSISLSLSNITGESSAADYQDCGLSPVFLTVESPWESNLEASCPQARDKAKMRYNEKKKSRTFGKQIRYASRKARADTRKRVKGRFVKQGETGIVHSQLSIIFLQSGNRIDEERQVRNFQSCSFAYPYVEPPLAFAASSSKLS</sequence>
<evidence type="ECO:0000259" key="11">
    <source>
        <dbReference type="PROSITE" id="PS51017"/>
    </source>
</evidence>
<organism evidence="12 13">
    <name type="scientific">Quercus suber</name>
    <name type="common">Cork oak</name>
    <dbReference type="NCBI Taxonomy" id="58331"/>
    <lineage>
        <taxon>Eukaryota</taxon>
        <taxon>Viridiplantae</taxon>
        <taxon>Streptophyta</taxon>
        <taxon>Embryophyta</taxon>
        <taxon>Tracheophyta</taxon>
        <taxon>Spermatophyta</taxon>
        <taxon>Magnoliopsida</taxon>
        <taxon>eudicotyledons</taxon>
        <taxon>Gunneridae</taxon>
        <taxon>Pentapetalae</taxon>
        <taxon>rosids</taxon>
        <taxon>fabids</taxon>
        <taxon>Fagales</taxon>
        <taxon>Fagaceae</taxon>
        <taxon>Quercus</taxon>
    </lineage>
</organism>
<dbReference type="GO" id="GO:0006355">
    <property type="term" value="P:regulation of DNA-templated transcription"/>
    <property type="evidence" value="ECO:0007669"/>
    <property type="project" value="UniProtKB-ARBA"/>
</dbReference>
<evidence type="ECO:0000256" key="4">
    <source>
        <dbReference type="ARBA" id="ARBA00022737"/>
    </source>
</evidence>
<gene>
    <name evidence="12" type="primary">COL12</name>
    <name evidence="12" type="ORF">CFP56_006545</name>
</gene>
<dbReference type="AlphaFoldDB" id="A0AAW0L9J5"/>
<keyword evidence="4" id="KW-0677">Repeat</keyword>
<dbReference type="Pfam" id="PF06203">
    <property type="entry name" value="CCT"/>
    <property type="match status" value="1"/>
</dbReference>
<dbReference type="CDD" id="cd19821">
    <property type="entry name" value="Bbox1_BBX-like"/>
    <property type="match status" value="1"/>
</dbReference>
<keyword evidence="6" id="KW-0862">Zinc</keyword>
<evidence type="ECO:0000313" key="12">
    <source>
        <dbReference type="EMBL" id="KAK7847529.1"/>
    </source>
</evidence>
<dbReference type="PROSITE" id="PS50119">
    <property type="entry name" value="ZF_BBOX"/>
    <property type="match status" value="1"/>
</dbReference>
<dbReference type="InterPro" id="IPR010402">
    <property type="entry name" value="CCT_domain"/>
</dbReference>
<evidence type="ECO:0000259" key="10">
    <source>
        <dbReference type="PROSITE" id="PS50119"/>
    </source>
</evidence>
<comment type="subcellular location">
    <subcellularLocation>
        <location evidence="1 9">Nucleus</location>
    </subcellularLocation>
</comment>
<dbReference type="GO" id="GO:0005634">
    <property type="term" value="C:nucleus"/>
    <property type="evidence" value="ECO:0007669"/>
    <property type="project" value="UniProtKB-SubCell"/>
</dbReference>
<evidence type="ECO:0000256" key="6">
    <source>
        <dbReference type="ARBA" id="ARBA00022833"/>
    </source>
</evidence>
<evidence type="ECO:0000256" key="5">
    <source>
        <dbReference type="ARBA" id="ARBA00022771"/>
    </source>
</evidence>
<evidence type="ECO:0000256" key="1">
    <source>
        <dbReference type="ARBA" id="ARBA00004123"/>
    </source>
</evidence>
<keyword evidence="7 9" id="KW-0539">Nucleus</keyword>
<dbReference type="InterPro" id="IPR049808">
    <property type="entry name" value="CONSTANS-like_Bbox1"/>
</dbReference>
<dbReference type="PANTHER" id="PTHR31717:SF46">
    <property type="entry name" value="CCT MOTIF FAMILY PROTEIN-RELATED"/>
    <property type="match status" value="1"/>
</dbReference>
<dbReference type="EMBL" id="PKMF04000140">
    <property type="protein sequence ID" value="KAK7847529.1"/>
    <property type="molecule type" value="Genomic_DNA"/>
</dbReference>
<dbReference type="Proteomes" id="UP000237347">
    <property type="component" value="Unassembled WGS sequence"/>
</dbReference>
<evidence type="ECO:0000313" key="13">
    <source>
        <dbReference type="Proteomes" id="UP000237347"/>
    </source>
</evidence>
<comment type="caution">
    <text evidence="12">The sequence shown here is derived from an EMBL/GenBank/DDBJ whole genome shotgun (WGS) entry which is preliminary data.</text>
</comment>
<accession>A0AAW0L9J5</accession>
<evidence type="ECO:0000256" key="9">
    <source>
        <dbReference type="PROSITE-ProRule" id="PRU00357"/>
    </source>
</evidence>
<keyword evidence="3" id="KW-0479">Metal-binding</keyword>